<accession>A0A8T3YJJ5</accession>
<evidence type="ECO:0000256" key="1">
    <source>
        <dbReference type="ARBA" id="ARBA00005791"/>
    </source>
</evidence>
<dbReference type="InterPro" id="IPR012336">
    <property type="entry name" value="Thioredoxin-like_fold"/>
</dbReference>
<dbReference type="Proteomes" id="UP000732298">
    <property type="component" value="Unassembled WGS sequence"/>
</dbReference>
<gene>
    <name evidence="8" type="ORF">HY544_02875</name>
</gene>
<protein>
    <submittedName>
        <fullName evidence="8">Thioredoxin domain-containing protein</fullName>
    </submittedName>
</protein>
<dbReference type="Gene3D" id="3.40.30.10">
    <property type="entry name" value="Glutaredoxin"/>
    <property type="match status" value="1"/>
</dbReference>
<evidence type="ECO:0000259" key="7">
    <source>
        <dbReference type="Pfam" id="PF13462"/>
    </source>
</evidence>
<proteinExistence type="inferred from homology"/>
<keyword evidence="3" id="KW-0732">Signal</keyword>
<keyword evidence="5" id="KW-1015">Disulfide bond</keyword>
<dbReference type="InterPro" id="IPR036249">
    <property type="entry name" value="Thioredoxin-like_sf"/>
</dbReference>
<evidence type="ECO:0000256" key="4">
    <source>
        <dbReference type="ARBA" id="ARBA00023002"/>
    </source>
</evidence>
<reference evidence="8" key="1">
    <citation type="submission" date="2020-07" db="EMBL/GenBank/DDBJ databases">
        <title>Huge and variable diversity of episymbiotic CPR bacteria and DPANN archaea in groundwater ecosystems.</title>
        <authorList>
            <person name="He C.Y."/>
            <person name="Keren R."/>
            <person name="Whittaker M."/>
            <person name="Farag I.F."/>
            <person name="Doudna J."/>
            <person name="Cate J.H.D."/>
            <person name="Banfield J.F."/>
        </authorList>
    </citation>
    <scope>NUCLEOTIDE SEQUENCE</scope>
    <source>
        <strain evidence="8">NC_groundwater_1296_Ag_S-0.2um_52_80</strain>
    </source>
</reference>
<sequence length="276" mass="29111">MEADKSNAGGMSPSMMLSASILISALVLAGALFFVGADISKQIGTIKITAGSGQEAGAQQGGAQTAGTANTGGSAAQKQVTFQGLVESALIIGDSNAKVTVLEFSDFSCPFCAASAGFGGQDVIDYLKSRDPQWEPIGPKFIEEYVKTGKVKLAIKYYPGHGTGQQAQLVSWCAYDQNPDYFAKFHDIAYKNQGEANDAAKMKGYAVQVGADAAKLDECLKSNKYVSRLDTEAEEGSAIGVSGTPYYYINNASTVLKGAYSYSYMKQAIDAELAKQ</sequence>
<organism evidence="8 9">
    <name type="scientific">Candidatus Iainarchaeum sp</name>
    <dbReference type="NCBI Taxonomy" id="3101447"/>
    <lineage>
        <taxon>Archaea</taxon>
        <taxon>Candidatus Iainarchaeota</taxon>
        <taxon>Candidatus Iainarchaeia</taxon>
        <taxon>Candidatus Iainarchaeales</taxon>
        <taxon>Candidatus Iainarchaeaceae</taxon>
        <taxon>Candidatus Iainarchaeum</taxon>
    </lineage>
</organism>
<evidence type="ECO:0000256" key="2">
    <source>
        <dbReference type="ARBA" id="ARBA00007787"/>
    </source>
</evidence>
<dbReference type="Pfam" id="PF13462">
    <property type="entry name" value="Thioredoxin_4"/>
    <property type="match status" value="2"/>
</dbReference>
<evidence type="ECO:0000313" key="9">
    <source>
        <dbReference type="Proteomes" id="UP000732298"/>
    </source>
</evidence>
<evidence type="ECO:0000256" key="5">
    <source>
        <dbReference type="ARBA" id="ARBA00023157"/>
    </source>
</evidence>
<keyword evidence="4" id="KW-0560">Oxidoreductase</keyword>
<comment type="similarity">
    <text evidence="2">Belongs to the glutaredoxin family.</text>
</comment>
<comment type="caution">
    <text evidence="8">The sequence shown here is derived from an EMBL/GenBank/DDBJ whole genome shotgun (WGS) entry which is preliminary data.</text>
</comment>
<evidence type="ECO:0000256" key="6">
    <source>
        <dbReference type="ARBA" id="ARBA00023284"/>
    </source>
</evidence>
<dbReference type="GO" id="GO:0016491">
    <property type="term" value="F:oxidoreductase activity"/>
    <property type="evidence" value="ECO:0007669"/>
    <property type="project" value="UniProtKB-KW"/>
</dbReference>
<evidence type="ECO:0000256" key="3">
    <source>
        <dbReference type="ARBA" id="ARBA00022729"/>
    </source>
</evidence>
<comment type="similarity">
    <text evidence="1">Belongs to the thioredoxin family. DsbA subfamily.</text>
</comment>
<dbReference type="PANTHER" id="PTHR13887">
    <property type="entry name" value="GLUTATHIONE S-TRANSFERASE KAPPA"/>
    <property type="match status" value="1"/>
</dbReference>
<evidence type="ECO:0000313" key="8">
    <source>
        <dbReference type="EMBL" id="MBI4210423.1"/>
    </source>
</evidence>
<dbReference type="PANTHER" id="PTHR13887:SF14">
    <property type="entry name" value="DISULFIDE BOND FORMATION PROTEIN D"/>
    <property type="match status" value="1"/>
</dbReference>
<dbReference type="SUPFAM" id="SSF52833">
    <property type="entry name" value="Thioredoxin-like"/>
    <property type="match status" value="1"/>
</dbReference>
<feature type="domain" description="Thioredoxin-like fold" evidence="7">
    <location>
        <begin position="140"/>
        <end position="271"/>
    </location>
</feature>
<dbReference type="AlphaFoldDB" id="A0A8T3YJJ5"/>
<name>A0A8T3YJJ5_9ARCH</name>
<dbReference type="EMBL" id="JACQPB010000034">
    <property type="protein sequence ID" value="MBI4210423.1"/>
    <property type="molecule type" value="Genomic_DNA"/>
</dbReference>
<feature type="domain" description="Thioredoxin-like fold" evidence="7">
    <location>
        <begin position="89"/>
        <end position="114"/>
    </location>
</feature>
<keyword evidence="6" id="KW-0676">Redox-active center</keyword>